<dbReference type="GO" id="GO:0006412">
    <property type="term" value="P:translation"/>
    <property type="evidence" value="ECO:0007669"/>
    <property type="project" value="UniProtKB-UniRule"/>
</dbReference>
<dbReference type="InterPro" id="IPR042105">
    <property type="entry name" value="Ribosomal_bL31_sf"/>
</dbReference>
<dbReference type="InterPro" id="IPR027493">
    <property type="entry name" value="Ribosomal_bL31_B"/>
</dbReference>
<comment type="similarity">
    <text evidence="2">Belongs to the bacterial ribosomal protein bL31 family. Type A subfamily.</text>
</comment>
<dbReference type="PROSITE" id="PS01143">
    <property type="entry name" value="RIBOSOMAL_L31"/>
    <property type="match status" value="1"/>
</dbReference>
<dbReference type="GO" id="GO:0003735">
    <property type="term" value="F:structural constituent of ribosome"/>
    <property type="evidence" value="ECO:0007669"/>
    <property type="project" value="InterPro"/>
</dbReference>
<dbReference type="InterPro" id="IPR002150">
    <property type="entry name" value="Ribosomal_bL31"/>
</dbReference>
<comment type="caution">
    <text evidence="7">The sequence shown here is derived from an EMBL/GenBank/DDBJ whole genome shotgun (WGS) entry which is preliminary data.</text>
</comment>
<sequence length="81" mass="9501">MKKNIHPEYREVVFQDTSSDFKFITRSTMNSNETITMEDGKTYPVIKVEVSSASHPFYTGKNVFIDTAGRVEKFRNRYQKK</sequence>
<evidence type="ECO:0000256" key="3">
    <source>
        <dbReference type="ARBA" id="ARBA00011838"/>
    </source>
</evidence>
<dbReference type="NCBIfam" id="TIGR00105">
    <property type="entry name" value="L31"/>
    <property type="match status" value="1"/>
</dbReference>
<dbReference type="Gene3D" id="4.10.830.30">
    <property type="entry name" value="Ribosomal protein L31"/>
    <property type="match status" value="1"/>
</dbReference>
<comment type="similarity">
    <text evidence="1 6">Belongs to the bacterial ribosomal protein bL31 family. Type B subfamily.</text>
</comment>
<dbReference type="SUPFAM" id="SSF143800">
    <property type="entry name" value="L28p-like"/>
    <property type="match status" value="1"/>
</dbReference>
<dbReference type="Pfam" id="PF01197">
    <property type="entry name" value="Ribosomal_L31"/>
    <property type="match status" value="1"/>
</dbReference>
<organism evidence="7 8">
    <name type="scientific">Hymenobacter metallicola</name>
    <dbReference type="NCBI Taxonomy" id="2563114"/>
    <lineage>
        <taxon>Bacteria</taxon>
        <taxon>Pseudomonadati</taxon>
        <taxon>Bacteroidota</taxon>
        <taxon>Cytophagia</taxon>
        <taxon>Cytophagales</taxon>
        <taxon>Hymenobacteraceae</taxon>
        <taxon>Hymenobacter</taxon>
    </lineage>
</organism>
<evidence type="ECO:0000313" key="8">
    <source>
        <dbReference type="Proteomes" id="UP000298471"/>
    </source>
</evidence>
<dbReference type="PANTHER" id="PTHR33280:SF6">
    <property type="entry name" value="LARGE RIBOSOMAL SUBUNIT PROTEIN BL31A"/>
    <property type="match status" value="1"/>
</dbReference>
<dbReference type="HAMAP" id="MF_00502">
    <property type="entry name" value="Ribosomal_bL31_2"/>
    <property type="match status" value="1"/>
</dbReference>
<evidence type="ECO:0000256" key="5">
    <source>
        <dbReference type="ARBA" id="ARBA00023274"/>
    </source>
</evidence>
<comment type="subunit">
    <text evidence="3 6">Part of the 50S ribosomal subunit.</text>
</comment>
<name>A0A4Z0QBF9_9BACT</name>
<evidence type="ECO:0000256" key="6">
    <source>
        <dbReference type="HAMAP-Rule" id="MF_00502"/>
    </source>
</evidence>
<protein>
    <recommendedName>
        <fullName evidence="6">Large ribosomal subunit protein bL31B</fullName>
    </recommendedName>
</protein>
<evidence type="ECO:0000313" key="7">
    <source>
        <dbReference type="EMBL" id="TGE27014.1"/>
    </source>
</evidence>
<dbReference type="GO" id="GO:0005840">
    <property type="term" value="C:ribosome"/>
    <property type="evidence" value="ECO:0007669"/>
    <property type="project" value="UniProtKB-KW"/>
</dbReference>
<dbReference type="Proteomes" id="UP000298471">
    <property type="component" value="Unassembled WGS sequence"/>
</dbReference>
<dbReference type="OrthoDB" id="9803251at2"/>
<gene>
    <name evidence="6" type="primary">rpmE2</name>
    <name evidence="7" type="ORF">E5K02_11450</name>
</gene>
<dbReference type="PRINTS" id="PR01249">
    <property type="entry name" value="RIBOSOMALL31"/>
</dbReference>
<evidence type="ECO:0000256" key="2">
    <source>
        <dbReference type="ARBA" id="ARBA00009296"/>
    </source>
</evidence>
<evidence type="ECO:0000256" key="1">
    <source>
        <dbReference type="ARBA" id="ARBA00008196"/>
    </source>
</evidence>
<dbReference type="AlphaFoldDB" id="A0A4Z0QBF9"/>
<dbReference type="InterPro" id="IPR034704">
    <property type="entry name" value="Ribosomal_bL28/bL31-like_sf"/>
</dbReference>
<proteinExistence type="inferred from homology"/>
<keyword evidence="8" id="KW-1185">Reference proteome</keyword>
<dbReference type="PANTHER" id="PTHR33280">
    <property type="entry name" value="50S RIBOSOMAL PROTEIN L31, CHLOROPLASTIC"/>
    <property type="match status" value="1"/>
</dbReference>
<accession>A0A4Z0QBF9</accession>
<keyword evidence="4 6" id="KW-0689">Ribosomal protein</keyword>
<keyword evidence="5 6" id="KW-0687">Ribonucleoprotein</keyword>
<reference evidence="7 8" key="1">
    <citation type="submission" date="2019-04" db="EMBL/GenBank/DDBJ databases">
        <authorList>
            <person name="Feng G."/>
            <person name="Zhang J."/>
            <person name="Zhu H."/>
        </authorList>
    </citation>
    <scope>NUCLEOTIDE SEQUENCE [LARGE SCALE GENOMIC DNA]</scope>
    <source>
        <strain evidence="7 8">9PBR-1</strain>
    </source>
</reference>
<dbReference type="EMBL" id="SRMB01000002">
    <property type="protein sequence ID" value="TGE27014.1"/>
    <property type="molecule type" value="Genomic_DNA"/>
</dbReference>
<dbReference type="GO" id="GO:1990904">
    <property type="term" value="C:ribonucleoprotein complex"/>
    <property type="evidence" value="ECO:0007669"/>
    <property type="project" value="UniProtKB-KW"/>
</dbReference>
<dbReference type="NCBIfam" id="NF002462">
    <property type="entry name" value="PRK01678.1"/>
    <property type="match status" value="1"/>
</dbReference>
<evidence type="ECO:0000256" key="4">
    <source>
        <dbReference type="ARBA" id="ARBA00022980"/>
    </source>
</evidence>
<dbReference type="RefSeq" id="WP_135394941.1">
    <property type="nucleotide sequence ID" value="NZ_SRMB01000002.1"/>
</dbReference>